<gene>
    <name evidence="2" type="ORF">D1114_08225</name>
</gene>
<proteinExistence type="predicted"/>
<protein>
    <submittedName>
        <fullName evidence="2">Uncharacterized protein</fullName>
    </submittedName>
</protein>
<feature type="region of interest" description="Disordered" evidence="1">
    <location>
        <begin position="1"/>
        <end position="50"/>
    </location>
</feature>
<accession>A0AAX1UN98</accession>
<reference evidence="2 3" key="1">
    <citation type="submission" date="2018-08" db="EMBL/GenBank/DDBJ databases">
        <title>Draft genome sequence of Rhodobacter sphaeroides FY.</title>
        <authorList>
            <person name="Rayyan A."/>
            <person name="Meyer T.E."/>
            <person name="Kyndt J.A."/>
        </authorList>
    </citation>
    <scope>NUCLEOTIDE SEQUENCE [LARGE SCALE GENOMIC DNA]</scope>
    <source>
        <strain evidence="2 3">FY</strain>
    </source>
</reference>
<dbReference type="EMBL" id="QWGP01000006">
    <property type="protein sequence ID" value="RHZ96102.1"/>
    <property type="molecule type" value="Genomic_DNA"/>
</dbReference>
<dbReference type="Proteomes" id="UP000266305">
    <property type="component" value="Unassembled WGS sequence"/>
</dbReference>
<dbReference type="AlphaFoldDB" id="A0AAX1UN98"/>
<name>A0AAX1UN98_CERSP</name>
<evidence type="ECO:0000256" key="1">
    <source>
        <dbReference type="SAM" id="MobiDB-lite"/>
    </source>
</evidence>
<evidence type="ECO:0000313" key="2">
    <source>
        <dbReference type="EMBL" id="RHZ96102.1"/>
    </source>
</evidence>
<organism evidence="2 3">
    <name type="scientific">Cereibacter sphaeroides</name>
    <name type="common">Rhodobacter sphaeroides</name>
    <dbReference type="NCBI Taxonomy" id="1063"/>
    <lineage>
        <taxon>Bacteria</taxon>
        <taxon>Pseudomonadati</taxon>
        <taxon>Pseudomonadota</taxon>
        <taxon>Alphaproteobacteria</taxon>
        <taxon>Rhodobacterales</taxon>
        <taxon>Paracoccaceae</taxon>
        <taxon>Cereibacter</taxon>
    </lineage>
</organism>
<evidence type="ECO:0000313" key="3">
    <source>
        <dbReference type="Proteomes" id="UP000266305"/>
    </source>
</evidence>
<comment type="caution">
    <text evidence="2">The sequence shown here is derived from an EMBL/GenBank/DDBJ whole genome shotgun (WGS) entry which is preliminary data.</text>
</comment>
<sequence length="50" mass="5161">MTEAPIPGARLPEVPHPRLLGDASLRAEGPHPRAPSAPFQPAAEEAPDAA</sequence>